<organism evidence="2 3">
    <name type="scientific">Chondromyces crocatus</name>
    <dbReference type="NCBI Taxonomy" id="52"/>
    <lineage>
        <taxon>Bacteria</taxon>
        <taxon>Pseudomonadati</taxon>
        <taxon>Myxococcota</taxon>
        <taxon>Polyangia</taxon>
        <taxon>Polyangiales</taxon>
        <taxon>Polyangiaceae</taxon>
        <taxon>Chondromyces</taxon>
    </lineage>
</organism>
<sequence>MRAFIPTLITLSLAASPVLAQEASEPSPADASDTRAWTKSQNNRAGIELDFFNSSVDRGTFGGGSVSRTGISITPVLQFELVDDVYLDVELPIGYGSTSFGNQSEGSFLFGNPTLGAHYAKGLSDRLAFFVGGSVSIPTIHDPDFSTLFGSLFNVAPLRANYEIYRYVPEAIGIRGRAGVEVRILPSLIYRGDINPNFFIPTGGGNAVFLIDQGNEIEYRLDSGLGFGGRFQATFILTDTSDHVQTALEPFVSYEPRPSGLYARAGLLMALDEQLGFAFDEGKILTGRMAVGYKW</sequence>
<accession>A0A0K1ECR9</accession>
<dbReference type="Proteomes" id="UP000067626">
    <property type="component" value="Chromosome"/>
</dbReference>
<dbReference type="OrthoDB" id="5505213at2"/>
<feature type="signal peptide" evidence="1">
    <location>
        <begin position="1"/>
        <end position="20"/>
    </location>
</feature>
<protein>
    <recommendedName>
        <fullName evidence="4">Secreted protein</fullName>
    </recommendedName>
</protein>
<proteinExistence type="predicted"/>
<keyword evidence="1" id="KW-0732">Signal</keyword>
<dbReference type="KEGG" id="ccro:CMC5_027810"/>
<dbReference type="RefSeq" id="WP_050430841.1">
    <property type="nucleotide sequence ID" value="NZ_CP012159.1"/>
</dbReference>
<dbReference type="EMBL" id="CP012159">
    <property type="protein sequence ID" value="AKT38634.1"/>
    <property type="molecule type" value="Genomic_DNA"/>
</dbReference>
<name>A0A0K1ECR9_CHOCO</name>
<gene>
    <name evidence="2" type="ORF">CMC5_027810</name>
</gene>
<reference evidence="2 3" key="1">
    <citation type="submission" date="2015-07" db="EMBL/GenBank/DDBJ databases">
        <title>Genome analysis of myxobacterium Chondromyces crocatus Cm c5 reveals a high potential for natural compound synthesis and the genetic basis for the loss of fruiting body formation.</title>
        <authorList>
            <person name="Zaburannyi N."/>
            <person name="Bunk B."/>
            <person name="Maier J."/>
            <person name="Overmann J."/>
            <person name="Mueller R."/>
        </authorList>
    </citation>
    <scope>NUCLEOTIDE SEQUENCE [LARGE SCALE GENOMIC DNA]</scope>
    <source>
        <strain evidence="2 3">Cm c5</strain>
    </source>
</reference>
<evidence type="ECO:0008006" key="4">
    <source>
        <dbReference type="Google" id="ProtNLM"/>
    </source>
</evidence>
<evidence type="ECO:0000313" key="3">
    <source>
        <dbReference type="Proteomes" id="UP000067626"/>
    </source>
</evidence>
<keyword evidence="3" id="KW-1185">Reference proteome</keyword>
<evidence type="ECO:0000313" key="2">
    <source>
        <dbReference type="EMBL" id="AKT38634.1"/>
    </source>
</evidence>
<dbReference type="AlphaFoldDB" id="A0A0K1ECR9"/>
<feature type="chain" id="PRO_5005459255" description="Secreted protein" evidence="1">
    <location>
        <begin position="21"/>
        <end position="295"/>
    </location>
</feature>
<evidence type="ECO:0000256" key="1">
    <source>
        <dbReference type="SAM" id="SignalP"/>
    </source>
</evidence>